<feature type="domain" description="TonB-dependent receptor plug" evidence="12">
    <location>
        <begin position="71"/>
        <end position="158"/>
    </location>
</feature>
<evidence type="ECO:0000256" key="2">
    <source>
        <dbReference type="ARBA" id="ARBA00022448"/>
    </source>
</evidence>
<comment type="subcellular location">
    <subcellularLocation>
        <location evidence="1 8">Cell outer membrane</location>
        <topology evidence="1 8">Multi-pass membrane protein</topology>
    </subcellularLocation>
</comment>
<dbReference type="SUPFAM" id="SSF56935">
    <property type="entry name" value="Porins"/>
    <property type="match status" value="1"/>
</dbReference>
<dbReference type="InterPro" id="IPR039426">
    <property type="entry name" value="TonB-dep_rcpt-like"/>
</dbReference>
<dbReference type="PANTHER" id="PTHR32552">
    <property type="entry name" value="FERRICHROME IRON RECEPTOR-RELATED"/>
    <property type="match status" value="1"/>
</dbReference>
<dbReference type="RefSeq" id="WP_006193811.1">
    <property type="nucleotide sequence ID" value="NC_015437.1"/>
</dbReference>
<evidence type="ECO:0000256" key="6">
    <source>
        <dbReference type="ARBA" id="ARBA00023136"/>
    </source>
</evidence>
<evidence type="ECO:0000256" key="9">
    <source>
        <dbReference type="RuleBase" id="RU003357"/>
    </source>
</evidence>
<gene>
    <name evidence="13" type="ordered locus">Selsp_0269</name>
    <name evidence="14" type="ORF">SELSPUOL_02445</name>
</gene>
<evidence type="ECO:0000256" key="4">
    <source>
        <dbReference type="ARBA" id="ARBA00022692"/>
    </source>
</evidence>
<evidence type="ECO:0000313" key="14">
    <source>
        <dbReference type="EMBL" id="EEX76280.1"/>
    </source>
</evidence>
<evidence type="ECO:0000256" key="10">
    <source>
        <dbReference type="SAM" id="SignalP"/>
    </source>
</evidence>
<keyword evidence="5 9" id="KW-0798">TonB box</keyword>
<keyword evidence="4 8" id="KW-0812">Transmembrane</keyword>
<proteinExistence type="inferred from homology"/>
<evidence type="ECO:0000259" key="12">
    <source>
        <dbReference type="Pfam" id="PF07715"/>
    </source>
</evidence>
<dbReference type="Gene3D" id="2.170.130.10">
    <property type="entry name" value="TonB-dependent receptor, plug domain"/>
    <property type="match status" value="1"/>
</dbReference>
<dbReference type="Proteomes" id="UP000003505">
    <property type="component" value="Unassembled WGS sequence"/>
</dbReference>
<keyword evidence="7 8" id="KW-0998">Cell outer membrane</keyword>
<comment type="similarity">
    <text evidence="8 9">Belongs to the TonB-dependent receptor family.</text>
</comment>
<dbReference type="InterPro" id="IPR037066">
    <property type="entry name" value="Plug_dom_sf"/>
</dbReference>
<keyword evidence="6 8" id="KW-0472">Membrane</keyword>
<evidence type="ECO:0000256" key="3">
    <source>
        <dbReference type="ARBA" id="ARBA00022452"/>
    </source>
</evidence>
<dbReference type="KEGG" id="ssg:Selsp_0269"/>
<keyword evidence="10" id="KW-0732">Signal</keyword>
<dbReference type="PANTHER" id="PTHR32552:SF82">
    <property type="entry name" value="FCUA PROTEIN"/>
    <property type="match status" value="1"/>
</dbReference>
<protein>
    <submittedName>
        <fullName evidence="14">TonB-dependent receptor</fullName>
    </submittedName>
</protein>
<dbReference type="InterPro" id="IPR000531">
    <property type="entry name" value="Beta-barrel_TonB"/>
</dbReference>
<evidence type="ECO:0000256" key="1">
    <source>
        <dbReference type="ARBA" id="ARBA00004571"/>
    </source>
</evidence>
<dbReference type="eggNOG" id="COG4774">
    <property type="taxonomic scope" value="Bacteria"/>
</dbReference>
<organism evidence="14 15">
    <name type="scientific">Selenomonas sputigena (strain ATCC 35185 / DSM 20758 / CCUG 44933 / VPI D19B-28)</name>
    <dbReference type="NCBI Taxonomy" id="546271"/>
    <lineage>
        <taxon>Bacteria</taxon>
        <taxon>Bacillati</taxon>
        <taxon>Bacillota</taxon>
        <taxon>Negativicutes</taxon>
        <taxon>Selenomonadales</taxon>
        <taxon>Selenomonadaceae</taxon>
        <taxon>Selenomonas</taxon>
    </lineage>
</organism>
<dbReference type="AlphaFoldDB" id="C9LY86"/>
<dbReference type="GO" id="GO:0009279">
    <property type="term" value="C:cell outer membrane"/>
    <property type="evidence" value="ECO:0007669"/>
    <property type="project" value="UniProtKB-SubCell"/>
</dbReference>
<dbReference type="InterPro" id="IPR012910">
    <property type="entry name" value="Plug_dom"/>
</dbReference>
<evidence type="ECO:0000313" key="15">
    <source>
        <dbReference type="Proteomes" id="UP000003505"/>
    </source>
</evidence>
<keyword evidence="16" id="KW-1185">Reference proteome</keyword>
<dbReference type="STRING" id="546271.Selsp_0269"/>
<name>C9LY86_SELS3</name>
<dbReference type="Proteomes" id="UP000011124">
    <property type="component" value="Chromosome"/>
</dbReference>
<keyword evidence="14" id="KW-0675">Receptor</keyword>
<dbReference type="Gene3D" id="2.40.170.20">
    <property type="entry name" value="TonB-dependent receptor, beta-barrel domain"/>
    <property type="match status" value="1"/>
</dbReference>
<evidence type="ECO:0000256" key="5">
    <source>
        <dbReference type="ARBA" id="ARBA00023077"/>
    </source>
</evidence>
<evidence type="ECO:0000256" key="8">
    <source>
        <dbReference type="PROSITE-ProRule" id="PRU01360"/>
    </source>
</evidence>
<accession>C9LY86</accession>
<dbReference type="InterPro" id="IPR036942">
    <property type="entry name" value="Beta-barrel_TonB_sf"/>
</dbReference>
<dbReference type="GO" id="GO:0015344">
    <property type="term" value="F:siderophore uptake transmembrane transporter activity"/>
    <property type="evidence" value="ECO:0007669"/>
    <property type="project" value="TreeGrafter"/>
</dbReference>
<keyword evidence="3 8" id="KW-1134">Transmembrane beta strand</keyword>
<evidence type="ECO:0000256" key="7">
    <source>
        <dbReference type="ARBA" id="ARBA00023237"/>
    </source>
</evidence>
<feature type="signal peptide" evidence="10">
    <location>
        <begin position="1"/>
        <end position="28"/>
    </location>
</feature>
<reference evidence="13 16" key="2">
    <citation type="submission" date="2011-04" db="EMBL/GenBank/DDBJ databases">
        <title>The complete genome of Selenomonas sputigena DSM 20758.</title>
        <authorList>
            <consortium name="US DOE Joint Genome Institute (JGI-PGF)"/>
            <person name="Lucas S."/>
            <person name="Copeland A."/>
            <person name="Lapidus A."/>
            <person name="Bruce D."/>
            <person name="Goodwin L."/>
            <person name="Pitluck S."/>
            <person name="Peters L."/>
            <person name="Kyrpides N."/>
            <person name="Mavromatis K."/>
            <person name="Ivanova N."/>
            <person name="Ovchinnikova G."/>
            <person name="Teshima H."/>
            <person name="Detter J.C."/>
            <person name="Tapia R."/>
            <person name="Han C."/>
            <person name="Land M."/>
            <person name="Hauser L."/>
            <person name="Markowitz V."/>
            <person name="Cheng J.-F."/>
            <person name="Hugenholtz P."/>
            <person name="Woyke T."/>
            <person name="Wu D."/>
            <person name="Gronow S."/>
            <person name="Wellnitz S."/>
            <person name="Schneider S."/>
            <person name="Klenk H.-P."/>
            <person name="Eisen J.A."/>
        </authorList>
    </citation>
    <scope>NUCLEOTIDE SEQUENCE [LARGE SCALE GENOMIC DNA]</scope>
    <source>
        <strain evidence="13">ATCC 35185</strain>
        <strain evidence="16">ATCC 35185 / DSM 20758 / VPI D19B-28</strain>
    </source>
</reference>
<feature type="domain" description="TonB-dependent receptor-like beta-barrel" evidence="11">
    <location>
        <begin position="252"/>
        <end position="692"/>
    </location>
</feature>
<evidence type="ECO:0000313" key="16">
    <source>
        <dbReference type="Proteomes" id="UP000011124"/>
    </source>
</evidence>
<keyword evidence="2 8" id="KW-0813">Transport</keyword>
<dbReference type="HOGENOM" id="CLU_008287_22_0_9"/>
<dbReference type="Pfam" id="PF07715">
    <property type="entry name" value="Plug"/>
    <property type="match status" value="1"/>
</dbReference>
<reference evidence="14 15" key="1">
    <citation type="submission" date="2009-09" db="EMBL/GenBank/DDBJ databases">
        <authorList>
            <person name="Weinstock G."/>
            <person name="Sodergren E."/>
            <person name="Clifton S."/>
            <person name="Fulton L."/>
            <person name="Fulton B."/>
            <person name="Courtney L."/>
            <person name="Fronick C."/>
            <person name="Harrison M."/>
            <person name="Strong C."/>
            <person name="Farmer C."/>
            <person name="Delahaunty K."/>
            <person name="Markovic C."/>
            <person name="Hall O."/>
            <person name="Minx P."/>
            <person name="Tomlinson C."/>
            <person name="Mitreva M."/>
            <person name="Nelson J."/>
            <person name="Hou S."/>
            <person name="Wollam A."/>
            <person name="Pepin K.H."/>
            <person name="Johnson M."/>
            <person name="Bhonagiri V."/>
            <person name="Nash W.E."/>
            <person name="Warren W."/>
            <person name="Chinwalla A."/>
            <person name="Mardis E.R."/>
            <person name="Wilson R.K."/>
        </authorList>
    </citation>
    <scope>NUCLEOTIDE SEQUENCE [LARGE SCALE GENOMIC DNA]</scope>
    <source>
        <strain evidence="14">ATCC 35185</strain>
        <strain evidence="15">ATCC 35185 / DSM 20758 / VPI D19B-28</strain>
    </source>
</reference>
<dbReference type="EMBL" id="CP002637">
    <property type="protein sequence ID" value="AEB99245.1"/>
    <property type="molecule type" value="Genomic_DNA"/>
</dbReference>
<dbReference type="PROSITE" id="PS52016">
    <property type="entry name" value="TONB_DEPENDENT_REC_3"/>
    <property type="match status" value="1"/>
</dbReference>
<evidence type="ECO:0000313" key="13">
    <source>
        <dbReference type="EMBL" id="AEB99245.1"/>
    </source>
</evidence>
<dbReference type="Pfam" id="PF00593">
    <property type="entry name" value="TonB_dep_Rec_b-barrel"/>
    <property type="match status" value="1"/>
</dbReference>
<feature type="chain" id="PRO_5010961433" evidence="10">
    <location>
        <begin position="29"/>
        <end position="721"/>
    </location>
</feature>
<dbReference type="EMBL" id="ACKP02000050">
    <property type="protein sequence ID" value="EEX76280.1"/>
    <property type="molecule type" value="Genomic_DNA"/>
</dbReference>
<sequence>MGKQRKNWLALAIVGALTGMSLHGSVHAAEADGEETAHELSETVVEAGRAKLAGGLVERRENIGLLGSKDVMETPFQAMTFGKKALEQFSVPDRTILDTLSLSPAVRVGQGATDSNVTIRGLSSNGNKWYINGVPGMAHQKDMTANFIDSVTVIAGPALGVRGTTAGWQENAGGVVDMISKKASAKGDREAKLSFHGKSYVSQSVDLGERFGENKEWGMRFNVLQGQGTLSVDHARMWKWGVYLNLDHKTANSTTNLLMGYDYTRQRGDGNSLSVAKTLKSLPKAPSGSVNFSPDWAEDTYNDWTFILNHEQKLSEHAKAFLNAGYHKENYTSWIQGYGRTLLNLDGDYASLRSSGYGSGYSQWPVAHETKYIGIGVKGDFKLGEWKNDYVLSLDKMWFRREVIGNYGSDPSDIYVPAPGNIYHSNSTPLPAPLPKHTLKTQYNLQMLGWHVVDTFTAPGDKFGITLGLHGHRGIRARNYAGSSASEIDASATCPTVAVTYQFTPQFMMYANHSESFDEGTVVGSSYANAGETIPPAKTKQNEVGVKYQSKGLLQTLSYYNMRKQGTNDVLRGGLKYLEIDKEQKYLGVEYSAVGKISPQLDMILALNWLQAEQTDGNSVLGLPKWAGTAALVYKPTEDLSVIGRLNYSAKARIRHSDPLDVPAYTTFDLGLNYKTKISSKDVTFSLMCNNLFDKRYWYASGSSIALGMPRTVSLSASCDF</sequence>
<dbReference type="OrthoDB" id="9775095at2"/>
<evidence type="ECO:0000259" key="11">
    <source>
        <dbReference type="Pfam" id="PF00593"/>
    </source>
</evidence>